<dbReference type="PANTHER" id="PTHR46825:SF11">
    <property type="entry name" value="PENICILLIN-BINDING PROTEIN 4"/>
    <property type="match status" value="1"/>
</dbReference>
<dbReference type="InterPro" id="IPR012338">
    <property type="entry name" value="Beta-lactam/transpept-like"/>
</dbReference>
<reference evidence="4 5" key="1">
    <citation type="submission" date="2017-01" db="EMBL/GenBank/DDBJ databases">
        <title>Genome analysis of Paenibacillus selenitrireducens ES3-24.</title>
        <authorList>
            <person name="Xu D."/>
            <person name="Yao R."/>
            <person name="Zheng S."/>
        </authorList>
    </citation>
    <scope>NUCLEOTIDE SEQUENCE [LARGE SCALE GENOMIC DNA]</scope>
    <source>
        <strain evidence="4 5">ES3-24</strain>
    </source>
</reference>
<comment type="subcellular location">
    <subcellularLocation>
        <location evidence="1">Membrane</location>
    </subcellularLocation>
</comment>
<feature type="domain" description="Beta-lactamase-related" evidence="3">
    <location>
        <begin position="15"/>
        <end position="310"/>
    </location>
</feature>
<dbReference type="Gene3D" id="3.40.710.10">
    <property type="entry name" value="DD-peptidase/beta-lactamase superfamily"/>
    <property type="match status" value="1"/>
</dbReference>
<dbReference type="EMBL" id="MSZX01000023">
    <property type="protein sequence ID" value="OPA73063.1"/>
    <property type="molecule type" value="Genomic_DNA"/>
</dbReference>
<dbReference type="AlphaFoldDB" id="A0A1T2X0E2"/>
<dbReference type="STRING" id="1324314.BVG16_30835"/>
<dbReference type="PANTHER" id="PTHR46825">
    <property type="entry name" value="D-ALANYL-D-ALANINE-CARBOXYPEPTIDASE/ENDOPEPTIDASE AMPH"/>
    <property type="match status" value="1"/>
</dbReference>
<evidence type="ECO:0000313" key="4">
    <source>
        <dbReference type="EMBL" id="OPA73063.1"/>
    </source>
</evidence>
<dbReference type="RefSeq" id="WP_078503027.1">
    <property type="nucleotide sequence ID" value="NZ_MSZX01000023.1"/>
</dbReference>
<evidence type="ECO:0000256" key="2">
    <source>
        <dbReference type="ARBA" id="ARBA00023136"/>
    </source>
</evidence>
<evidence type="ECO:0000313" key="5">
    <source>
        <dbReference type="Proteomes" id="UP000190188"/>
    </source>
</evidence>
<dbReference type="SUPFAM" id="SSF56601">
    <property type="entry name" value="beta-lactamase/transpeptidase-like"/>
    <property type="match status" value="1"/>
</dbReference>
<gene>
    <name evidence="4" type="ORF">BVG16_30835</name>
</gene>
<dbReference type="Pfam" id="PF00144">
    <property type="entry name" value="Beta-lactamase"/>
    <property type="match status" value="1"/>
</dbReference>
<dbReference type="GO" id="GO:0016020">
    <property type="term" value="C:membrane"/>
    <property type="evidence" value="ECO:0007669"/>
    <property type="project" value="UniProtKB-SubCell"/>
</dbReference>
<dbReference type="InterPro" id="IPR050491">
    <property type="entry name" value="AmpC-like"/>
</dbReference>
<evidence type="ECO:0000256" key="1">
    <source>
        <dbReference type="ARBA" id="ARBA00004370"/>
    </source>
</evidence>
<accession>A0A1T2X0E2</accession>
<keyword evidence="2" id="KW-0472">Membrane</keyword>
<comment type="caution">
    <text evidence="4">The sequence shown here is derived from an EMBL/GenBank/DDBJ whole genome shotgun (WGS) entry which is preliminary data.</text>
</comment>
<dbReference type="Proteomes" id="UP000190188">
    <property type="component" value="Unassembled WGS sequence"/>
</dbReference>
<keyword evidence="5" id="KW-1185">Reference proteome</keyword>
<name>A0A1T2X0E2_9BACL</name>
<proteinExistence type="predicted"/>
<dbReference type="OrthoDB" id="9803467at2"/>
<dbReference type="InterPro" id="IPR001466">
    <property type="entry name" value="Beta-lactam-related"/>
</dbReference>
<protein>
    <recommendedName>
        <fullName evidence="3">Beta-lactamase-related domain-containing protein</fullName>
    </recommendedName>
</protein>
<evidence type="ECO:0000259" key="3">
    <source>
        <dbReference type="Pfam" id="PF00144"/>
    </source>
</evidence>
<organism evidence="4 5">
    <name type="scientific">Paenibacillus selenitireducens</name>
    <dbReference type="NCBI Taxonomy" id="1324314"/>
    <lineage>
        <taxon>Bacteria</taxon>
        <taxon>Bacillati</taxon>
        <taxon>Bacillota</taxon>
        <taxon>Bacilli</taxon>
        <taxon>Bacillales</taxon>
        <taxon>Paenibacillaceae</taxon>
        <taxon>Paenibacillus</taxon>
    </lineage>
</organism>
<sequence length="326" mass="37140">MQLLTLQIDELLSTLQDNNEFSGSVLLAKESKIIFNRGYGFANREHQVMNSTDTKFRIGSITKQFTAMAIMMLVEQGILRVEENLVRFTPSFSYADQITIHHLLTHTSGIPNITQIPNFLEIMKQPATLEKSINLFLNLEPDFKSGSRFQYTNSGYILLAYIIENSTGLSYGEFLKQYIFEPLNMINTGCDDHKEIILHRAQGYEFDSCLVNAAYIDMTLPVGGGNLYSTTGDLFKWDQALYTECLVKKETLEKMFSSYDFGYGYGWFINNNENGRQIHHGGGIVGFKNKITRLVDERVTLIILNNLSTVDVDKLSHEILRIYSLT</sequence>